<dbReference type="Gene3D" id="3.30.300.210">
    <property type="entry name" value="Nutrient germinant receptor protein C, domain 3"/>
    <property type="match status" value="1"/>
</dbReference>
<comment type="similarity">
    <text evidence="2">Belongs to the GerABKC lipoprotein family.</text>
</comment>
<name>A0ABT2UB00_9BACL</name>
<dbReference type="InterPro" id="IPR008844">
    <property type="entry name" value="Spore_GerAC-like"/>
</dbReference>
<dbReference type="InterPro" id="IPR057336">
    <property type="entry name" value="GerAC_N"/>
</dbReference>
<keyword evidence="11" id="KW-1185">Reference proteome</keyword>
<dbReference type="PROSITE" id="PS51257">
    <property type="entry name" value="PROKAR_LIPOPROTEIN"/>
    <property type="match status" value="1"/>
</dbReference>
<dbReference type="Pfam" id="PF05504">
    <property type="entry name" value="Spore_GerAC"/>
    <property type="match status" value="1"/>
</dbReference>
<gene>
    <name evidence="10" type="ORF">OB236_06705</name>
</gene>
<accession>A0ABT2UB00</accession>
<dbReference type="Pfam" id="PF25198">
    <property type="entry name" value="Spore_GerAC_N"/>
    <property type="match status" value="1"/>
</dbReference>
<evidence type="ECO:0000256" key="4">
    <source>
        <dbReference type="ARBA" id="ARBA00022729"/>
    </source>
</evidence>
<comment type="caution">
    <text evidence="10">The sequence shown here is derived from an EMBL/GenBank/DDBJ whole genome shotgun (WGS) entry which is preliminary data.</text>
</comment>
<evidence type="ECO:0000256" key="5">
    <source>
        <dbReference type="ARBA" id="ARBA00023136"/>
    </source>
</evidence>
<evidence type="ECO:0000313" key="11">
    <source>
        <dbReference type="Proteomes" id="UP001652445"/>
    </source>
</evidence>
<evidence type="ECO:0000259" key="8">
    <source>
        <dbReference type="Pfam" id="PF05504"/>
    </source>
</evidence>
<protein>
    <submittedName>
        <fullName evidence="10">Ger(X)C family spore germination protein</fullName>
    </submittedName>
</protein>
<dbReference type="InterPro" id="IPR046953">
    <property type="entry name" value="Spore_GerAC-like_C"/>
</dbReference>
<dbReference type="Proteomes" id="UP001652445">
    <property type="component" value="Unassembled WGS sequence"/>
</dbReference>
<keyword evidence="4" id="KW-0732">Signal</keyword>
<sequence>MKWKVPFIAIMVSLLVSGCWDRRELDDIGIVVAVGLDKDSRTNEYMVTLQIVRTSVLQTMGGVNNEDPIEIFSVKDKTLLSAIRLASKQFDRKPFFAHNNVIVISEELAKEDIIPLIDVFRRGSESRDLTWIYIAKGTTAKEILGVKTGVETLQGTYLNKIIRNVRRISADASAVNQLELTKKLLVSGIQPVLGAMEIIEEEKPQVEMQKKTKTSKGVKITSTAVFKKNKLIGYLNDKETRGLNWVTQNAQGIIQVPATLQKDKLVSIEIKRTHGQIIPQIINDKIHFLIKIKQKSSMEESASQGIELKNDIERKLLGFAKVIENEQEVVIEEEIKKAVRQAQRMKSDIFGFGQALHNKYPKEWKKVEKDWNDKIFPEVEFEVHVQATIRRIGLIDMPIVPKE</sequence>
<dbReference type="InterPro" id="IPR038501">
    <property type="entry name" value="Spore_GerAC_C_sf"/>
</dbReference>
<comment type="subcellular location">
    <subcellularLocation>
        <location evidence="1">Membrane</location>
        <topology evidence="1">Lipid-anchor</topology>
    </subcellularLocation>
</comment>
<keyword evidence="3" id="KW-0309">Germination</keyword>
<keyword evidence="6" id="KW-0564">Palmitate</keyword>
<evidence type="ECO:0000259" key="9">
    <source>
        <dbReference type="Pfam" id="PF25198"/>
    </source>
</evidence>
<keyword evidence="7" id="KW-0449">Lipoprotein</keyword>
<evidence type="ECO:0000256" key="2">
    <source>
        <dbReference type="ARBA" id="ARBA00007886"/>
    </source>
</evidence>
<dbReference type="PANTHER" id="PTHR35789:SF1">
    <property type="entry name" value="SPORE GERMINATION PROTEIN B3"/>
    <property type="match status" value="1"/>
</dbReference>
<dbReference type="PANTHER" id="PTHR35789">
    <property type="entry name" value="SPORE GERMINATION PROTEIN B3"/>
    <property type="match status" value="1"/>
</dbReference>
<evidence type="ECO:0000256" key="3">
    <source>
        <dbReference type="ARBA" id="ARBA00022544"/>
    </source>
</evidence>
<feature type="domain" description="Spore germination GerAC-like C-terminal" evidence="8">
    <location>
        <begin position="223"/>
        <end position="393"/>
    </location>
</feature>
<dbReference type="NCBIfam" id="TIGR02887">
    <property type="entry name" value="spore_ger_x_C"/>
    <property type="match status" value="1"/>
</dbReference>
<evidence type="ECO:0000256" key="6">
    <source>
        <dbReference type="ARBA" id="ARBA00023139"/>
    </source>
</evidence>
<keyword evidence="5" id="KW-0472">Membrane</keyword>
<reference evidence="10 11" key="1">
    <citation type="submission" date="2022-09" db="EMBL/GenBank/DDBJ databases">
        <authorList>
            <person name="Han X.L."/>
            <person name="Wang Q."/>
            <person name="Lu T."/>
        </authorList>
    </citation>
    <scope>NUCLEOTIDE SEQUENCE [LARGE SCALE GENOMIC DNA]</scope>
    <source>
        <strain evidence="10 11">WQ 127069</strain>
    </source>
</reference>
<organism evidence="10 11">
    <name type="scientific">Paenibacillus baimaensis</name>
    <dbReference type="NCBI Taxonomy" id="2982185"/>
    <lineage>
        <taxon>Bacteria</taxon>
        <taxon>Bacillati</taxon>
        <taxon>Bacillota</taxon>
        <taxon>Bacilli</taxon>
        <taxon>Bacillales</taxon>
        <taxon>Paenibacillaceae</taxon>
        <taxon>Paenibacillus</taxon>
    </lineage>
</organism>
<proteinExistence type="inferred from homology"/>
<evidence type="ECO:0000256" key="1">
    <source>
        <dbReference type="ARBA" id="ARBA00004635"/>
    </source>
</evidence>
<evidence type="ECO:0000256" key="7">
    <source>
        <dbReference type="ARBA" id="ARBA00023288"/>
    </source>
</evidence>
<feature type="domain" description="Spore germination protein N-terminal" evidence="9">
    <location>
        <begin position="21"/>
        <end position="197"/>
    </location>
</feature>
<evidence type="ECO:0000313" key="10">
    <source>
        <dbReference type="EMBL" id="MCU6791818.1"/>
    </source>
</evidence>
<dbReference type="RefSeq" id="WP_262683262.1">
    <property type="nucleotide sequence ID" value="NZ_JAOQIO010000015.1"/>
</dbReference>
<dbReference type="EMBL" id="JAOQIO010000015">
    <property type="protein sequence ID" value="MCU6791818.1"/>
    <property type="molecule type" value="Genomic_DNA"/>
</dbReference>